<dbReference type="InterPro" id="IPR037483">
    <property type="entry name" value="YjjU-like"/>
</dbReference>
<name>A0ABN0C6U3_9ACTN</name>
<keyword evidence="1 2" id="KW-0443">Lipid metabolism</keyword>
<dbReference type="Pfam" id="PF19890">
    <property type="entry name" value="DUF6363"/>
    <property type="match status" value="1"/>
</dbReference>
<dbReference type="InterPro" id="IPR045943">
    <property type="entry name" value="DUF6363"/>
</dbReference>
<reference evidence="4" key="1">
    <citation type="submission" date="2010-08" db="EMBL/GenBank/DDBJ databases">
        <authorList>
            <person name="Weinstock G."/>
            <person name="Sodergren E."/>
            <person name="Clifton S."/>
            <person name="Fulton L."/>
            <person name="Fulton B."/>
            <person name="Courtney L."/>
            <person name="Fronick C."/>
            <person name="Harrison M."/>
            <person name="Strong C."/>
            <person name="Farmer C."/>
            <person name="Delahaunty K."/>
            <person name="Markovic C."/>
            <person name="Hall O."/>
            <person name="Minx P."/>
            <person name="Tomlinson C."/>
            <person name="Mitreva M."/>
            <person name="Hou S."/>
            <person name="Chen J."/>
            <person name="Wollam A."/>
            <person name="Pepin K.H."/>
            <person name="Johnson M."/>
            <person name="Bhonagiri V."/>
            <person name="Zhang X."/>
            <person name="Suruliraj S."/>
            <person name="Warren W."/>
            <person name="Chinwalla A."/>
            <person name="Mardis E.R."/>
            <person name="Wilson R.K."/>
        </authorList>
    </citation>
    <scope>NUCLEOTIDE SEQUENCE [LARGE SCALE GENOMIC DNA]</scope>
    <source>
        <strain evidence="4">HL044PA1</strain>
    </source>
</reference>
<evidence type="ECO:0000256" key="1">
    <source>
        <dbReference type="ARBA" id="ARBA00023098"/>
    </source>
</evidence>
<protein>
    <submittedName>
        <fullName evidence="4">Phospholipase, patatin family</fullName>
    </submittedName>
</protein>
<dbReference type="Proteomes" id="UP000003179">
    <property type="component" value="Unassembled WGS sequence"/>
</dbReference>
<comment type="caution">
    <text evidence="4">The sequence shown here is derived from an EMBL/GenBank/DDBJ whole genome shotgun (WGS) entry which is preliminary data.</text>
</comment>
<feature type="short sequence motif" description="DGA/G" evidence="2">
    <location>
        <begin position="226"/>
        <end position="228"/>
    </location>
</feature>
<comment type="caution">
    <text evidence="2">Lacks conserved residue(s) required for the propagation of feature annotation.</text>
</comment>
<feature type="short sequence motif" description="GXSXG" evidence="2">
    <location>
        <begin position="99"/>
        <end position="103"/>
    </location>
</feature>
<dbReference type="InterPro" id="IPR016035">
    <property type="entry name" value="Acyl_Trfase/lysoPLipase"/>
</dbReference>
<dbReference type="CDD" id="cd07208">
    <property type="entry name" value="Pat_hypo_Ecoli_yjju_like"/>
    <property type="match status" value="1"/>
</dbReference>
<feature type="domain" description="PNPLA" evidence="3">
    <location>
        <begin position="68"/>
        <end position="241"/>
    </location>
</feature>
<dbReference type="PROSITE" id="PS51635">
    <property type="entry name" value="PNPLA"/>
    <property type="match status" value="1"/>
</dbReference>
<keyword evidence="2" id="KW-0378">Hydrolase</keyword>
<feature type="active site" description="Nucleophile" evidence="2">
    <location>
        <position position="101"/>
    </location>
</feature>
<dbReference type="Gene3D" id="3.40.1090.10">
    <property type="entry name" value="Cytosolic phospholipase A2 catalytic domain"/>
    <property type="match status" value="1"/>
</dbReference>
<evidence type="ECO:0000313" key="5">
    <source>
        <dbReference type="Proteomes" id="UP000003179"/>
    </source>
</evidence>
<accession>A0ABN0C6U3</accession>
<dbReference type="EMBL" id="ADZU01000015">
    <property type="protein sequence ID" value="EFS92947.1"/>
    <property type="molecule type" value="Genomic_DNA"/>
</dbReference>
<evidence type="ECO:0000313" key="4">
    <source>
        <dbReference type="EMBL" id="EFS92947.1"/>
    </source>
</evidence>
<proteinExistence type="predicted"/>
<feature type="active site" description="Proton acceptor" evidence="2">
    <location>
        <position position="226"/>
    </location>
</feature>
<organism evidence="4 5">
    <name type="scientific">Cutibacterium modestum HL044PA1</name>
    <dbReference type="NCBI Taxonomy" id="765109"/>
    <lineage>
        <taxon>Bacteria</taxon>
        <taxon>Bacillati</taxon>
        <taxon>Actinomycetota</taxon>
        <taxon>Actinomycetes</taxon>
        <taxon>Propionibacteriales</taxon>
        <taxon>Propionibacteriaceae</taxon>
        <taxon>Cutibacterium</taxon>
        <taxon>Cutibacterium modestum</taxon>
    </lineage>
</organism>
<sequence length="350" mass="39165">MDHLNVPVPQPFQIILNERADLDFPDPCRAIARGNVTWRSHVSILPAHDNSPRGRLGSMTTPINGTALILEGGGMRAAYTSAVVVKMLGLGWEFPHVSGISAGSSLTVNYISRDPERTRRSFTDFVADPRFGNLGTWLAGRGYFDAEYIYQRTAKPHQALPFDFDTFCASRQALRIGATRTSDGKPEWFTRKDMTTLDDLMVRVRASSTMPGFMPPVTIDGIEYVDGALGDTGGIPIDGAQLDGYDRFFVVCTRTRDYVKNEVKRPQALRRLFRRHPAVAEAAIARPARYNATREMLRDLESDGKAYVFYPRVMPVTNKEKNVTKLRQAYAVGMAQVNAELPRWRDFLGV</sequence>
<dbReference type="SUPFAM" id="SSF52151">
    <property type="entry name" value="FabD/lysophospholipase-like"/>
    <property type="match status" value="1"/>
</dbReference>
<gene>
    <name evidence="4" type="ORF">HMPREF9607_00797</name>
</gene>
<dbReference type="InterPro" id="IPR002641">
    <property type="entry name" value="PNPLA_dom"/>
</dbReference>
<keyword evidence="2" id="KW-0442">Lipid degradation</keyword>
<dbReference type="Pfam" id="PF01734">
    <property type="entry name" value="Patatin"/>
    <property type="match status" value="1"/>
</dbReference>
<evidence type="ECO:0000256" key="2">
    <source>
        <dbReference type="PROSITE-ProRule" id="PRU01161"/>
    </source>
</evidence>
<keyword evidence="5" id="KW-1185">Reference proteome</keyword>
<evidence type="ECO:0000259" key="3">
    <source>
        <dbReference type="PROSITE" id="PS51635"/>
    </source>
</evidence>